<dbReference type="PANTHER" id="PTHR23080">
    <property type="entry name" value="THAP DOMAIN PROTEIN"/>
    <property type="match status" value="1"/>
</dbReference>
<reference evidence="5" key="1">
    <citation type="submission" date="2022-11" db="EMBL/GenBank/DDBJ databases">
        <title>Centuries of genome instability and evolution in soft-shell clam transmissible cancer (bioRxiv).</title>
        <authorList>
            <person name="Hart S.F.M."/>
            <person name="Yonemitsu M.A."/>
            <person name="Giersch R.M."/>
            <person name="Beal B.F."/>
            <person name="Arriagada G."/>
            <person name="Davis B.W."/>
            <person name="Ostrander E.A."/>
            <person name="Goff S.P."/>
            <person name="Metzger M.J."/>
        </authorList>
    </citation>
    <scope>NUCLEOTIDE SEQUENCE</scope>
    <source>
        <strain evidence="5">MELC-2E11</strain>
        <tissue evidence="5">Siphon/mantle</tissue>
    </source>
</reference>
<name>A0ABY7EN18_MYAAR</name>
<evidence type="ECO:0000256" key="2">
    <source>
        <dbReference type="ARBA" id="ARBA00022723"/>
    </source>
</evidence>
<dbReference type="Proteomes" id="UP001164746">
    <property type="component" value="Chromosome 8"/>
</dbReference>
<gene>
    <name evidence="5" type="ORF">MAR_025570</name>
</gene>
<sequence length="363" mass="41139">VCSKHFIYGRPTKQNPIPVLEMGYRPVTPKTPGRRPLKRLRLESNENSSSRQSQPQSDPLSTPVKRPGPKHLLSEIPQHCHNANKPKLVDSSTQTIDLVAHDHTYWYFLKTKTVSTQHSSAEFGFENIQTDSDSRFYTGLSLSVFMTLVSTLSTYGKGFPYRMSVPNQILSVLLRLRLALTFEDIGRRFGVSHQLISNVFKPFSLKARAQTWSTYKSNNTAKFLIAIAPSGFIMYISPLYGGRASDNFITKNCGFLDHLLPGDEVMADRGFTIGEDMCSRRVKLNIPAFMKGRSQLSEQETIDSRRIAAERIHVERAIMRMKSFRLLNTKYSIKTLHNTDKTVCVVAALCNMRDSLIRDDVVD</sequence>
<feature type="domain" description="DDE Tnp4" evidence="4">
    <location>
        <begin position="201"/>
        <end position="351"/>
    </location>
</feature>
<evidence type="ECO:0000259" key="4">
    <source>
        <dbReference type="Pfam" id="PF13359"/>
    </source>
</evidence>
<keyword evidence="6" id="KW-1185">Reference proteome</keyword>
<feature type="non-terminal residue" evidence="5">
    <location>
        <position position="363"/>
    </location>
</feature>
<evidence type="ECO:0000313" key="5">
    <source>
        <dbReference type="EMBL" id="WAR11390.1"/>
    </source>
</evidence>
<feature type="region of interest" description="Disordered" evidence="3">
    <location>
        <begin position="22"/>
        <end position="74"/>
    </location>
</feature>
<evidence type="ECO:0000256" key="1">
    <source>
        <dbReference type="ARBA" id="ARBA00001968"/>
    </source>
</evidence>
<comment type="cofactor">
    <cofactor evidence="1">
        <name>a divalent metal cation</name>
        <dbReference type="ChEBI" id="CHEBI:60240"/>
    </cofactor>
</comment>
<protein>
    <recommendedName>
        <fullName evidence="4">DDE Tnp4 domain-containing protein</fullName>
    </recommendedName>
</protein>
<feature type="compositionally biased region" description="Low complexity" evidence="3">
    <location>
        <begin position="45"/>
        <end position="61"/>
    </location>
</feature>
<dbReference type="InterPro" id="IPR027806">
    <property type="entry name" value="HARBI1_dom"/>
</dbReference>
<keyword evidence="2" id="KW-0479">Metal-binding</keyword>
<evidence type="ECO:0000256" key="3">
    <source>
        <dbReference type="SAM" id="MobiDB-lite"/>
    </source>
</evidence>
<dbReference type="EMBL" id="CP111019">
    <property type="protein sequence ID" value="WAR11390.1"/>
    <property type="molecule type" value="Genomic_DNA"/>
</dbReference>
<organism evidence="5 6">
    <name type="scientific">Mya arenaria</name>
    <name type="common">Soft-shell clam</name>
    <dbReference type="NCBI Taxonomy" id="6604"/>
    <lineage>
        <taxon>Eukaryota</taxon>
        <taxon>Metazoa</taxon>
        <taxon>Spiralia</taxon>
        <taxon>Lophotrochozoa</taxon>
        <taxon>Mollusca</taxon>
        <taxon>Bivalvia</taxon>
        <taxon>Autobranchia</taxon>
        <taxon>Heteroconchia</taxon>
        <taxon>Euheterodonta</taxon>
        <taxon>Imparidentia</taxon>
        <taxon>Neoheterodontei</taxon>
        <taxon>Myida</taxon>
        <taxon>Myoidea</taxon>
        <taxon>Myidae</taxon>
        <taxon>Mya</taxon>
    </lineage>
</organism>
<dbReference type="PANTHER" id="PTHR23080:SF143">
    <property type="entry name" value="SI:DKEY-56D12.4"/>
    <property type="match status" value="1"/>
</dbReference>
<proteinExistence type="predicted"/>
<accession>A0ABY7EN18</accession>
<dbReference type="Pfam" id="PF13359">
    <property type="entry name" value="DDE_Tnp_4"/>
    <property type="match status" value="1"/>
</dbReference>
<evidence type="ECO:0000313" key="6">
    <source>
        <dbReference type="Proteomes" id="UP001164746"/>
    </source>
</evidence>